<keyword evidence="2" id="KW-1185">Reference proteome</keyword>
<dbReference type="Proteomes" id="UP000054703">
    <property type="component" value="Unassembled WGS sequence"/>
</dbReference>
<dbReference type="PATRIC" id="fig|45074.5.peg.1144"/>
<evidence type="ECO:0000313" key="2">
    <source>
        <dbReference type="Proteomes" id="UP000054703"/>
    </source>
</evidence>
<dbReference type="EMBL" id="LNYU01000024">
    <property type="protein sequence ID" value="KTD63643.1"/>
    <property type="molecule type" value="Genomic_DNA"/>
</dbReference>
<comment type="caution">
    <text evidence="1">The sequence shown here is derived from an EMBL/GenBank/DDBJ whole genome shotgun (WGS) entry which is preliminary data.</text>
</comment>
<proteinExistence type="predicted"/>
<evidence type="ECO:0000313" key="1">
    <source>
        <dbReference type="EMBL" id="KTD63643.1"/>
    </source>
</evidence>
<name>A0A0W0Z3F3_9GAMM</name>
<accession>A0A0W0Z3F3</accession>
<dbReference type="AlphaFoldDB" id="A0A0W0Z3F3"/>
<organism evidence="1 2">
    <name type="scientific">Legionella santicrucis</name>
    <dbReference type="NCBI Taxonomy" id="45074"/>
    <lineage>
        <taxon>Bacteria</taxon>
        <taxon>Pseudomonadati</taxon>
        <taxon>Pseudomonadota</taxon>
        <taxon>Gammaproteobacteria</taxon>
        <taxon>Legionellales</taxon>
        <taxon>Legionellaceae</taxon>
        <taxon>Legionella</taxon>
    </lineage>
</organism>
<reference evidence="1 2" key="1">
    <citation type="submission" date="2015-11" db="EMBL/GenBank/DDBJ databases">
        <title>Genomic analysis of 38 Legionella species identifies large and diverse effector repertoires.</title>
        <authorList>
            <person name="Burstein D."/>
            <person name="Amaro F."/>
            <person name="Zusman T."/>
            <person name="Lifshitz Z."/>
            <person name="Cohen O."/>
            <person name="Gilbert J.A."/>
            <person name="Pupko T."/>
            <person name="Shuman H.A."/>
            <person name="Segal G."/>
        </authorList>
    </citation>
    <scope>NUCLEOTIDE SEQUENCE [LARGE SCALE GENOMIC DNA]</scope>
    <source>
        <strain evidence="1 2">SC-63-C7</strain>
    </source>
</reference>
<protein>
    <submittedName>
        <fullName evidence="1">Uncharacterized protein</fullName>
    </submittedName>
</protein>
<sequence length="134" mass="14707">MKLMFSQSFLGGDFHDPIFMIKVAREGGNMDKHDAALVEQLNAHGLASKLVTAAIFDVRDIESGQSCFGNGYFSVPKGYKKAQVKAAFAKLDGLTVEEVSKIWIDADKNIANLIHNLSNNLTLSNQSDVRVKCM</sequence>
<gene>
    <name evidence="1" type="ORF">Lsan_1076</name>
</gene>
<dbReference type="RefSeq" id="WP_058513494.1">
    <property type="nucleotide sequence ID" value="NZ_CAAAIH010000026.1"/>
</dbReference>